<name>A0A172TJR6_9BACL</name>
<evidence type="ECO:0000313" key="7">
    <source>
        <dbReference type="EMBL" id="ANE47077.1"/>
    </source>
</evidence>
<dbReference type="KEGG" id="pswu:SY83_13295"/>
<dbReference type="InterPro" id="IPR001789">
    <property type="entry name" value="Sig_transdc_resp-reg_receiver"/>
</dbReference>
<dbReference type="PROSITE" id="PS00041">
    <property type="entry name" value="HTH_ARAC_FAMILY_1"/>
    <property type="match status" value="1"/>
</dbReference>
<dbReference type="AlphaFoldDB" id="A0A172TJR6"/>
<dbReference type="PROSITE" id="PS01124">
    <property type="entry name" value="HTH_ARAC_FAMILY_2"/>
    <property type="match status" value="1"/>
</dbReference>
<accession>A0A172TJR6</accession>
<dbReference type="PRINTS" id="PR00032">
    <property type="entry name" value="HTHARAC"/>
</dbReference>
<keyword evidence="1" id="KW-0805">Transcription regulation</keyword>
<evidence type="ECO:0000256" key="3">
    <source>
        <dbReference type="ARBA" id="ARBA00023163"/>
    </source>
</evidence>
<sequence length="529" mass="59943">MLVVDDEKLTREGLVERIPWSELGVTQVKEADDGTTAITLCATFTPDIILTDVRMSHMDGVEMSYLLVKQFPHCKVIFMSGYTDKQYLLSAIDLKALSYIEKPLNIKQMTETLKQAADECVESRKKQEREQQWSFKLQSALPLVKSEAALRLTERTVSSEELQRMMDEAGMTGIHATSSFRALPVWISLSPLTASDPINKPLFLETLDQVCRHRGFETLACFVDGRTVVAHLLSVVPDKEVWFQQTLRGVARDLVNQVEEHKLFLSLGAPADRAELIMSSTAAAREGLSHRFYQGYEGLVFMQTASTSFLDERTLDRWLAEFDGLLGKDTGQQVELFVQGIQSRCMEQAYLPVEQVKRIYARMAQKLSSTARKQGIPLGKYAQEDTALWETFIQYDLLEAIHGSLLEMVASFRDGHNTPKPSVDLVQQVHRYIFKHYQDEALTIPDISQHIFLTPAYLSSLYKQKTGQTLTQYITAYRIGQSIELLTQTDKSIADIAVSVGLQDANYFARIFRKHTGLTPSEFRKRTIS</sequence>
<evidence type="ECO:0000256" key="2">
    <source>
        <dbReference type="ARBA" id="ARBA00023125"/>
    </source>
</evidence>
<dbReference type="SUPFAM" id="SSF46689">
    <property type="entry name" value="Homeodomain-like"/>
    <property type="match status" value="1"/>
</dbReference>
<dbReference type="PANTHER" id="PTHR43280:SF2">
    <property type="entry name" value="HTH-TYPE TRANSCRIPTIONAL REGULATOR EXSA"/>
    <property type="match status" value="1"/>
</dbReference>
<dbReference type="PANTHER" id="PTHR43280">
    <property type="entry name" value="ARAC-FAMILY TRANSCRIPTIONAL REGULATOR"/>
    <property type="match status" value="1"/>
</dbReference>
<dbReference type="InterPro" id="IPR018060">
    <property type="entry name" value="HTH_AraC"/>
</dbReference>
<evidence type="ECO:0000256" key="1">
    <source>
        <dbReference type="ARBA" id="ARBA00023015"/>
    </source>
</evidence>
<dbReference type="STRING" id="1178515.SY83_13295"/>
<dbReference type="SMART" id="SM00342">
    <property type="entry name" value="HTH_ARAC"/>
    <property type="match status" value="1"/>
</dbReference>
<dbReference type="Gene3D" id="1.10.10.60">
    <property type="entry name" value="Homeodomain-like"/>
    <property type="match status" value="2"/>
</dbReference>
<dbReference type="Proteomes" id="UP000076927">
    <property type="component" value="Chromosome"/>
</dbReference>
<dbReference type="SMART" id="SM00448">
    <property type="entry name" value="REC"/>
    <property type="match status" value="1"/>
</dbReference>
<dbReference type="InterPro" id="IPR011006">
    <property type="entry name" value="CheY-like_superfamily"/>
</dbReference>
<gene>
    <name evidence="7" type="ORF">SY83_13295</name>
</gene>
<dbReference type="CDD" id="cd17536">
    <property type="entry name" value="REC_YesN-like"/>
    <property type="match status" value="1"/>
</dbReference>
<dbReference type="GO" id="GO:0000160">
    <property type="term" value="P:phosphorelay signal transduction system"/>
    <property type="evidence" value="ECO:0007669"/>
    <property type="project" value="InterPro"/>
</dbReference>
<evidence type="ECO:0008006" key="9">
    <source>
        <dbReference type="Google" id="ProtNLM"/>
    </source>
</evidence>
<feature type="domain" description="Response regulatory" evidence="6">
    <location>
        <begin position="1"/>
        <end position="117"/>
    </location>
</feature>
<dbReference type="Gene3D" id="3.40.50.2300">
    <property type="match status" value="1"/>
</dbReference>
<dbReference type="GO" id="GO:0003700">
    <property type="term" value="F:DNA-binding transcription factor activity"/>
    <property type="evidence" value="ECO:0007669"/>
    <property type="project" value="InterPro"/>
</dbReference>
<dbReference type="Pfam" id="PF12833">
    <property type="entry name" value="HTH_18"/>
    <property type="match status" value="1"/>
</dbReference>
<evidence type="ECO:0000256" key="4">
    <source>
        <dbReference type="PROSITE-ProRule" id="PRU00169"/>
    </source>
</evidence>
<keyword evidence="3" id="KW-0804">Transcription</keyword>
<keyword evidence="8" id="KW-1185">Reference proteome</keyword>
<proteinExistence type="predicted"/>
<keyword evidence="2" id="KW-0238">DNA-binding</keyword>
<dbReference type="GO" id="GO:0043565">
    <property type="term" value="F:sequence-specific DNA binding"/>
    <property type="evidence" value="ECO:0007669"/>
    <property type="project" value="InterPro"/>
</dbReference>
<dbReference type="InterPro" id="IPR018062">
    <property type="entry name" value="HTH_AraC-typ_CS"/>
</dbReference>
<evidence type="ECO:0000259" key="5">
    <source>
        <dbReference type="PROSITE" id="PS01124"/>
    </source>
</evidence>
<dbReference type="Pfam" id="PF00072">
    <property type="entry name" value="Response_reg"/>
    <property type="match status" value="1"/>
</dbReference>
<dbReference type="PATRIC" id="fig|1178515.4.peg.2664"/>
<dbReference type="InterPro" id="IPR020449">
    <property type="entry name" value="Tscrpt_reg_AraC-type_HTH"/>
</dbReference>
<evidence type="ECO:0000259" key="6">
    <source>
        <dbReference type="PROSITE" id="PS50110"/>
    </source>
</evidence>
<feature type="domain" description="HTH araC/xylS-type" evidence="5">
    <location>
        <begin position="427"/>
        <end position="526"/>
    </location>
</feature>
<reference evidence="7 8" key="1">
    <citation type="submission" date="2015-01" db="EMBL/GenBank/DDBJ databases">
        <title>Paenibacillus swuensis/DY6/whole genome sequencing.</title>
        <authorList>
            <person name="Kim M.K."/>
            <person name="Srinivasan S."/>
            <person name="Lee J.-J."/>
        </authorList>
    </citation>
    <scope>NUCLEOTIDE SEQUENCE [LARGE SCALE GENOMIC DNA]</scope>
    <source>
        <strain evidence="7 8">DY6</strain>
    </source>
</reference>
<dbReference type="InterPro" id="IPR009057">
    <property type="entry name" value="Homeodomain-like_sf"/>
</dbReference>
<keyword evidence="4" id="KW-0597">Phosphoprotein</keyword>
<feature type="modified residue" description="4-aspartylphosphate" evidence="4">
    <location>
        <position position="52"/>
    </location>
</feature>
<organism evidence="7 8">
    <name type="scientific">Paenibacillus swuensis</name>
    <dbReference type="NCBI Taxonomy" id="1178515"/>
    <lineage>
        <taxon>Bacteria</taxon>
        <taxon>Bacillati</taxon>
        <taxon>Bacillota</taxon>
        <taxon>Bacilli</taxon>
        <taxon>Bacillales</taxon>
        <taxon>Paenibacillaceae</taxon>
        <taxon>Paenibacillus</taxon>
    </lineage>
</organism>
<protein>
    <recommendedName>
        <fullName evidence="9">AraC family transcriptional regulator</fullName>
    </recommendedName>
</protein>
<dbReference type="PROSITE" id="PS50110">
    <property type="entry name" value="RESPONSE_REGULATORY"/>
    <property type="match status" value="1"/>
</dbReference>
<dbReference type="SUPFAM" id="SSF52172">
    <property type="entry name" value="CheY-like"/>
    <property type="match status" value="1"/>
</dbReference>
<evidence type="ECO:0000313" key="8">
    <source>
        <dbReference type="Proteomes" id="UP000076927"/>
    </source>
</evidence>
<dbReference type="RefSeq" id="WP_068607227.1">
    <property type="nucleotide sequence ID" value="NZ_CP011388.1"/>
</dbReference>
<dbReference type="EMBL" id="CP011388">
    <property type="protein sequence ID" value="ANE47077.1"/>
    <property type="molecule type" value="Genomic_DNA"/>
</dbReference>